<evidence type="ECO:0000313" key="5">
    <source>
        <dbReference type="EMBL" id="EAQ88800.1"/>
    </source>
</evidence>
<sequence length="733" mass="78986">MVRPRALLGAVLLACNVNAAPDYTDVCQDIAGQLSEAIQVLRYTTATQHWFRSSNGDAACVVEVGSVEDISLVLEIVGASSTPFAVYSGGHSSNPGFSSTTGVHITLKRLNQVDLSEDKTIVTLGFGQGWADVYDALDGTGVSVVGGRVPGPGVGGFTLGGGYSWSHLRHSQVFQRGASVTTASDDQNQDLFFALRGGLNRYGIVTSAEFYTHPQPAQVWGGLRAYPSSQIPALLNATQRFFEESKDPKAQIITTLDGGGLGVTSLTLFFYDGPEKPEIFDMFDGLLTTLDNTGKKSYKNLVNSFPAEIVLNARGTFGSFSTTRLTNRFIEAVKQEVEDIGKTSALHGGTMVSYEIEPFIDYGKHAKPGAFPHADSLLPLNLYFAWAKQSDDEWWYATARQSLARLKEVAKEEGIYEDTFLDYSNYVFADTPAEKLYGVENTARLRQIRDQIDPDRIMDLAGGTMFYQPGKTPHNLPYDPFKACVIPRPIGWISTTSPLPAATAQHPNPQPTHNLAPYSQFAPLTFDPPYVLFSANQASHSGAGARKDTVRNVEATGKFAWSLATYALREAVNVTAKPVGYGVDEFGVAGLEKEFSTVLPGDGGDDEGGEGGNAGRGKGNPVPMVKASPVKFECVYHSTVRLPGYGPVGSVDLVIGRVVGVHIAEWALDGEGRLDVRKTRPIARCGYFEYAVVGGEGTIFEMVIPGADEVMLAALQGDKKGVDEGLKKVKAKL</sequence>
<evidence type="ECO:0000313" key="6">
    <source>
        <dbReference type="Proteomes" id="UP000001056"/>
    </source>
</evidence>
<dbReference type="InParanoid" id="Q2H7E6"/>
<dbReference type="EMBL" id="CH408031">
    <property type="protein sequence ID" value="EAQ88800.1"/>
    <property type="molecule type" value="Genomic_DNA"/>
</dbReference>
<dbReference type="PANTHER" id="PTHR43812">
    <property type="entry name" value="BLR2425 PROTEIN"/>
    <property type="match status" value="1"/>
</dbReference>
<dbReference type="OMA" id="MLITFEY"/>
<dbReference type="Pfam" id="PF01613">
    <property type="entry name" value="Flavin_Reduct"/>
    <property type="match status" value="1"/>
</dbReference>
<accession>Q2H7E6</accession>
<dbReference type="GO" id="GO:0010181">
    <property type="term" value="F:FMN binding"/>
    <property type="evidence" value="ECO:0007669"/>
    <property type="project" value="InterPro"/>
</dbReference>
<dbReference type="InterPro" id="IPR006094">
    <property type="entry name" value="Oxid_FAD_bind_N"/>
</dbReference>
<feature type="region of interest" description="Disordered" evidence="2">
    <location>
        <begin position="597"/>
        <end position="621"/>
    </location>
</feature>
<protein>
    <recommendedName>
        <fullName evidence="4">FAD-binding PCMH-type domain-containing protein</fullName>
    </recommendedName>
</protein>
<feature type="signal peptide" evidence="3">
    <location>
        <begin position="1"/>
        <end position="19"/>
    </location>
</feature>
<keyword evidence="6" id="KW-1185">Reference proteome</keyword>
<dbReference type="PROSITE" id="PS51387">
    <property type="entry name" value="FAD_PCMH"/>
    <property type="match status" value="1"/>
</dbReference>
<dbReference type="InterPro" id="IPR016167">
    <property type="entry name" value="FAD-bd_PCMH_sub1"/>
</dbReference>
<dbReference type="VEuPathDB" id="FungiDB:CHGG_05419"/>
<evidence type="ECO:0000256" key="2">
    <source>
        <dbReference type="SAM" id="MobiDB-lite"/>
    </source>
</evidence>
<name>Q2H7E6_CHAGB</name>
<dbReference type="InterPro" id="IPR012349">
    <property type="entry name" value="Split_barrel_FMN-bd"/>
</dbReference>
<dbReference type="InterPro" id="IPR002563">
    <property type="entry name" value="Flavin_Rdtase-like_dom"/>
</dbReference>
<dbReference type="SMART" id="SM00903">
    <property type="entry name" value="Flavin_Reduct"/>
    <property type="match status" value="1"/>
</dbReference>
<reference evidence="6" key="1">
    <citation type="journal article" date="2015" name="Genome Announc.">
        <title>Draft genome sequence of the cellulolytic fungus Chaetomium globosum.</title>
        <authorList>
            <person name="Cuomo C.A."/>
            <person name="Untereiner W.A."/>
            <person name="Ma L.-J."/>
            <person name="Grabherr M."/>
            <person name="Birren B.W."/>
        </authorList>
    </citation>
    <scope>NUCLEOTIDE SEQUENCE [LARGE SCALE GENOMIC DNA]</scope>
    <source>
        <strain evidence="6">ATCC 6205 / CBS 148.51 / DSM 1962 / NBRC 6347 / NRRL 1970</strain>
    </source>
</reference>
<keyword evidence="3" id="KW-0732">Signal</keyword>
<comment type="similarity">
    <text evidence="1">Belongs to the oxygen-dependent FAD-linked oxidoreductase family.</text>
</comment>
<gene>
    <name evidence="5" type="ORF">CHGG_05419</name>
</gene>
<dbReference type="PANTHER" id="PTHR43812:SF2">
    <property type="entry name" value="FLAVIN REDUCTASE LIKE DOMAIN-CONTAINING PROTEIN"/>
    <property type="match status" value="1"/>
</dbReference>
<dbReference type="Gene3D" id="2.30.110.10">
    <property type="entry name" value="Electron Transport, Fmn-binding Protein, Chain A"/>
    <property type="match status" value="1"/>
</dbReference>
<dbReference type="InterPro" id="IPR016169">
    <property type="entry name" value="FAD-bd_PCMH_sub2"/>
</dbReference>
<dbReference type="Gene3D" id="3.30.43.10">
    <property type="entry name" value="Uridine Diphospho-n-acetylenolpyruvylglucosamine Reductase, domain 2"/>
    <property type="match status" value="1"/>
</dbReference>
<dbReference type="Pfam" id="PF01565">
    <property type="entry name" value="FAD_binding_4"/>
    <property type="match status" value="1"/>
</dbReference>
<dbReference type="SUPFAM" id="SSF56176">
    <property type="entry name" value="FAD-binding/transporter-associated domain-like"/>
    <property type="match status" value="1"/>
</dbReference>
<dbReference type="Proteomes" id="UP000001056">
    <property type="component" value="Unassembled WGS sequence"/>
</dbReference>
<dbReference type="Gene3D" id="3.30.465.10">
    <property type="match status" value="1"/>
</dbReference>
<dbReference type="AlphaFoldDB" id="Q2H7E6"/>
<proteinExistence type="inferred from homology"/>
<dbReference type="Gene3D" id="3.40.462.20">
    <property type="match status" value="1"/>
</dbReference>
<evidence type="ECO:0000256" key="3">
    <source>
        <dbReference type="SAM" id="SignalP"/>
    </source>
</evidence>
<dbReference type="InterPro" id="IPR012951">
    <property type="entry name" value="BBE"/>
</dbReference>
<dbReference type="GeneID" id="4390232"/>
<dbReference type="InterPro" id="IPR036318">
    <property type="entry name" value="FAD-bd_PCMH-like_sf"/>
</dbReference>
<dbReference type="HOGENOM" id="CLU_378112_0_0_1"/>
<dbReference type="SUPFAM" id="SSF50475">
    <property type="entry name" value="FMN-binding split barrel"/>
    <property type="match status" value="1"/>
</dbReference>
<feature type="chain" id="PRO_5004208597" description="FAD-binding PCMH-type domain-containing protein" evidence="3">
    <location>
        <begin position="20"/>
        <end position="733"/>
    </location>
</feature>
<dbReference type="eggNOG" id="KOG1231">
    <property type="taxonomic scope" value="Eukaryota"/>
</dbReference>
<dbReference type="STRING" id="306901.Q2H7E6"/>
<evidence type="ECO:0000256" key="1">
    <source>
        <dbReference type="ARBA" id="ARBA00005466"/>
    </source>
</evidence>
<evidence type="ECO:0000259" key="4">
    <source>
        <dbReference type="PROSITE" id="PS51387"/>
    </source>
</evidence>
<feature type="domain" description="FAD-binding PCMH-type" evidence="4">
    <location>
        <begin position="54"/>
        <end position="215"/>
    </location>
</feature>
<dbReference type="RefSeq" id="XP_001221514.1">
    <property type="nucleotide sequence ID" value="XM_001221513.1"/>
</dbReference>
<dbReference type="OrthoDB" id="2151789at2759"/>
<dbReference type="GO" id="GO:0016491">
    <property type="term" value="F:oxidoreductase activity"/>
    <property type="evidence" value="ECO:0007669"/>
    <property type="project" value="InterPro"/>
</dbReference>
<dbReference type="InterPro" id="IPR016166">
    <property type="entry name" value="FAD-bd_PCMH"/>
</dbReference>
<dbReference type="Pfam" id="PF08031">
    <property type="entry name" value="BBE"/>
    <property type="match status" value="1"/>
</dbReference>
<dbReference type="GO" id="GO:0071949">
    <property type="term" value="F:FAD binding"/>
    <property type="evidence" value="ECO:0007669"/>
    <property type="project" value="InterPro"/>
</dbReference>
<organism evidence="5 6">
    <name type="scientific">Chaetomium globosum (strain ATCC 6205 / CBS 148.51 / DSM 1962 / NBRC 6347 / NRRL 1970)</name>
    <name type="common">Soil fungus</name>
    <dbReference type="NCBI Taxonomy" id="306901"/>
    <lineage>
        <taxon>Eukaryota</taxon>
        <taxon>Fungi</taxon>
        <taxon>Dikarya</taxon>
        <taxon>Ascomycota</taxon>
        <taxon>Pezizomycotina</taxon>
        <taxon>Sordariomycetes</taxon>
        <taxon>Sordariomycetidae</taxon>
        <taxon>Sordariales</taxon>
        <taxon>Chaetomiaceae</taxon>
        <taxon>Chaetomium</taxon>
    </lineage>
</organism>